<dbReference type="InterPro" id="IPR010730">
    <property type="entry name" value="HET"/>
</dbReference>
<reference evidence="2 3" key="1">
    <citation type="submission" date="2023-04" db="EMBL/GenBank/DDBJ databases">
        <title>Colletotrichum tabacum stain YC1 causing leaf anthracnose on Nicotiana tabacum(L.) cv.</title>
        <authorList>
            <person name="Ji Z."/>
            <person name="Wang M."/>
            <person name="Zhang J."/>
            <person name="Wang N."/>
            <person name="Zhou Z."/>
        </authorList>
    </citation>
    <scope>NUCLEOTIDE SEQUENCE [LARGE SCALE GENOMIC DNA]</scope>
    <source>
        <strain evidence="2 3">YC1</strain>
    </source>
</reference>
<comment type="caution">
    <text evidence="2">The sequence shown here is derived from an EMBL/GenBank/DDBJ whole genome shotgun (WGS) entry which is preliminary data.</text>
</comment>
<evidence type="ECO:0000313" key="2">
    <source>
        <dbReference type="EMBL" id="KAK6221717.1"/>
    </source>
</evidence>
<evidence type="ECO:0000259" key="1">
    <source>
        <dbReference type="Pfam" id="PF06985"/>
    </source>
</evidence>
<evidence type="ECO:0000313" key="3">
    <source>
        <dbReference type="Proteomes" id="UP001327957"/>
    </source>
</evidence>
<name>A0AAV9THQ5_9PEZI</name>
<proteinExistence type="predicted"/>
<accession>A0AAV9THQ5</accession>
<dbReference type="EMBL" id="JASAOK010000020">
    <property type="protein sequence ID" value="KAK6221717.1"/>
    <property type="molecule type" value="Genomic_DNA"/>
</dbReference>
<sequence length="585" mass="66489">MRLINTHTLAIDTFSPEQAPQYAILSHTWDGDNEVSFQEWTARDARADVREKPGYLKIVHACGKARDDGLGHLWVDTNCIDKTSSAELSEAINSMFAWYEHAAVCIVHLADVAWEEGLPARIHAHESPEFRSSRWFTRGWTLQELLAPRKAFFYTADWVEIGTKAELRFPIARATGIDPTYLAGNRAVWSASVAARMSWASRRRTTRPEDMAYCLLGLFDINMPLIYGEGPKAFLRLQEEIVRSSDDQTVFCWAWDPDEVPDRWQSVLAPSPSVFRRSAAFVATHRNAESTPYEVTNVGLRIRLPVVAAVNCLCAMLSVISTEDPDPDPDQKRRICLPLMEEDNIHRRCPFPGRPFPVHRLMVCGVREIYLLSRVPRHAEGLMPWPYRHRFEYGFYIGMMDESLSTNIDHQLVTSVDYLVPQYLQTPSSNISRPVYSAVGFRSALTTHCFGGLILRVNHRVNGLDEKFLVLLSVSKRSGVPKWNCEVLDSKYEKHDVEAWLREFRRPMEGQGVEPDCTFHTAVGSSGNSKMLVALDREIRDEGDRAIKVVYLAISKIGADSPRMGETWEQFRSSFGSSQGNRLFQ</sequence>
<protein>
    <submittedName>
        <fullName evidence="2">HET domain-containing protein</fullName>
    </submittedName>
</protein>
<dbReference type="Pfam" id="PF06985">
    <property type="entry name" value="HET"/>
    <property type="match status" value="1"/>
</dbReference>
<feature type="domain" description="Heterokaryon incompatibility" evidence="1">
    <location>
        <begin position="22"/>
        <end position="126"/>
    </location>
</feature>
<keyword evidence="3" id="KW-1185">Reference proteome</keyword>
<dbReference type="PANTHER" id="PTHR10622">
    <property type="entry name" value="HET DOMAIN-CONTAINING PROTEIN"/>
    <property type="match status" value="1"/>
</dbReference>
<dbReference type="Proteomes" id="UP001327957">
    <property type="component" value="Unassembled WGS sequence"/>
</dbReference>
<gene>
    <name evidence="2" type="ORF">QIS74_04589</name>
</gene>
<organism evidence="2 3">
    <name type="scientific">Colletotrichum tabaci</name>
    <dbReference type="NCBI Taxonomy" id="1209068"/>
    <lineage>
        <taxon>Eukaryota</taxon>
        <taxon>Fungi</taxon>
        <taxon>Dikarya</taxon>
        <taxon>Ascomycota</taxon>
        <taxon>Pezizomycotina</taxon>
        <taxon>Sordariomycetes</taxon>
        <taxon>Hypocreomycetidae</taxon>
        <taxon>Glomerellales</taxon>
        <taxon>Glomerellaceae</taxon>
        <taxon>Colletotrichum</taxon>
        <taxon>Colletotrichum destructivum species complex</taxon>
    </lineage>
</organism>
<dbReference type="PANTHER" id="PTHR10622:SF10">
    <property type="entry name" value="HET DOMAIN-CONTAINING PROTEIN"/>
    <property type="match status" value="1"/>
</dbReference>
<dbReference type="AlphaFoldDB" id="A0AAV9THQ5"/>